<dbReference type="RefSeq" id="WP_229957332.1">
    <property type="nucleotide sequence ID" value="NZ_JAJJWI010000001.1"/>
</dbReference>
<sequence length="100" mass="11209">MAVLLTYDVSEKQTEVKNGMKAIGYQESWSYGDHTISLPDASLWKDGINRKQPIDDLNSIVLSINTGLQEEEKIRVERAVVVEFDFDSGWWAIAGAPHKG</sequence>
<dbReference type="EMBL" id="JBHUHV010000058">
    <property type="protein sequence ID" value="MFD2069149.1"/>
    <property type="molecule type" value="Genomic_DNA"/>
</dbReference>
<protein>
    <submittedName>
        <fullName evidence="1">Uncharacterized protein</fullName>
    </submittedName>
</protein>
<proteinExistence type="predicted"/>
<gene>
    <name evidence="1" type="ORF">ACFSKU_19860</name>
</gene>
<comment type="caution">
    <text evidence="1">The sequence shown here is derived from an EMBL/GenBank/DDBJ whole genome shotgun (WGS) entry which is preliminary data.</text>
</comment>
<name>A0ABW4X3B9_9BACT</name>
<dbReference type="Proteomes" id="UP001597369">
    <property type="component" value="Unassembled WGS sequence"/>
</dbReference>
<keyword evidence="2" id="KW-1185">Reference proteome</keyword>
<evidence type="ECO:0000313" key="2">
    <source>
        <dbReference type="Proteomes" id="UP001597369"/>
    </source>
</evidence>
<reference evidence="2" key="1">
    <citation type="journal article" date="2019" name="Int. J. Syst. Evol. Microbiol.">
        <title>The Global Catalogue of Microorganisms (GCM) 10K type strain sequencing project: providing services to taxonomists for standard genome sequencing and annotation.</title>
        <authorList>
            <consortium name="The Broad Institute Genomics Platform"/>
            <consortium name="The Broad Institute Genome Sequencing Center for Infectious Disease"/>
            <person name="Wu L."/>
            <person name="Ma J."/>
        </authorList>
    </citation>
    <scope>NUCLEOTIDE SEQUENCE [LARGE SCALE GENOMIC DNA]</scope>
    <source>
        <strain evidence="2">JCM 16545</strain>
    </source>
</reference>
<organism evidence="1 2">
    <name type="scientific">Pontibacter silvestris</name>
    <dbReference type="NCBI Taxonomy" id="2305183"/>
    <lineage>
        <taxon>Bacteria</taxon>
        <taxon>Pseudomonadati</taxon>
        <taxon>Bacteroidota</taxon>
        <taxon>Cytophagia</taxon>
        <taxon>Cytophagales</taxon>
        <taxon>Hymenobacteraceae</taxon>
        <taxon>Pontibacter</taxon>
    </lineage>
</organism>
<evidence type="ECO:0000313" key="1">
    <source>
        <dbReference type="EMBL" id="MFD2069149.1"/>
    </source>
</evidence>
<accession>A0ABW4X3B9</accession>